<dbReference type="Pfam" id="PF00412">
    <property type="entry name" value="LIM"/>
    <property type="match status" value="2"/>
</dbReference>
<dbReference type="InterPro" id="IPR001781">
    <property type="entry name" value="Znf_LIM"/>
</dbReference>
<evidence type="ECO:0000256" key="7">
    <source>
        <dbReference type="ARBA" id="ARBA00040621"/>
    </source>
</evidence>
<name>A0A6P4YGL1_BRABE</name>
<protein>
    <recommendedName>
        <fullName evidence="7">Rhombotin-2</fullName>
    </recommendedName>
    <alternativeName>
        <fullName evidence="8">LIM domain only protein 2</fullName>
    </alternativeName>
</protein>
<dbReference type="RefSeq" id="XP_019617912.1">
    <property type="nucleotide sequence ID" value="XM_019762353.1"/>
</dbReference>
<feature type="domain" description="LIM zinc-binding" evidence="10">
    <location>
        <begin position="33"/>
        <end position="95"/>
    </location>
</feature>
<proteinExistence type="predicted"/>
<dbReference type="PROSITE" id="PS00478">
    <property type="entry name" value="LIM_DOMAIN_1"/>
    <property type="match status" value="1"/>
</dbReference>
<evidence type="ECO:0000256" key="8">
    <source>
        <dbReference type="ARBA" id="ARBA00041884"/>
    </source>
</evidence>
<evidence type="ECO:0000256" key="5">
    <source>
        <dbReference type="ARBA" id="ARBA00023038"/>
    </source>
</evidence>
<keyword evidence="4 9" id="KW-0862">Zinc</keyword>
<reference evidence="12" key="1">
    <citation type="submission" date="2025-08" db="UniProtKB">
        <authorList>
            <consortium name="RefSeq"/>
        </authorList>
    </citation>
    <scope>IDENTIFICATION</scope>
    <source>
        <tissue evidence="12">Gonad</tissue>
    </source>
</reference>
<dbReference type="PROSITE" id="PS50023">
    <property type="entry name" value="LIM_DOMAIN_2"/>
    <property type="match status" value="2"/>
</dbReference>
<evidence type="ECO:0000256" key="3">
    <source>
        <dbReference type="ARBA" id="ARBA00022737"/>
    </source>
</evidence>
<evidence type="ECO:0000313" key="11">
    <source>
        <dbReference type="Proteomes" id="UP000515135"/>
    </source>
</evidence>
<dbReference type="GeneID" id="109465204"/>
<organism evidence="11 12">
    <name type="scientific">Branchiostoma belcheri</name>
    <name type="common">Amphioxus</name>
    <dbReference type="NCBI Taxonomy" id="7741"/>
    <lineage>
        <taxon>Eukaryota</taxon>
        <taxon>Metazoa</taxon>
        <taxon>Chordata</taxon>
        <taxon>Cephalochordata</taxon>
        <taxon>Leptocardii</taxon>
        <taxon>Amphioxiformes</taxon>
        <taxon>Branchiostomatidae</taxon>
        <taxon>Branchiostoma</taxon>
    </lineage>
</organism>
<dbReference type="PANTHER" id="PTHR45787">
    <property type="entry name" value="LD11652P"/>
    <property type="match status" value="1"/>
</dbReference>
<dbReference type="OrthoDB" id="6352355at2759"/>
<accession>A0A6P4YGL1</accession>
<comment type="subcellular location">
    <subcellularLocation>
        <location evidence="1">Nucleus</location>
    </subcellularLocation>
</comment>
<keyword evidence="5 9" id="KW-0440">LIM domain</keyword>
<keyword evidence="2 9" id="KW-0479">Metal-binding</keyword>
<keyword evidence="11" id="KW-1185">Reference proteome</keyword>
<sequence>MPVAGGETKERGDNEENLEETVNEVLDIHPTQLQCGGCSKNISDRYFLKAMDEYWHEDCLSCDLCGCRLGEVGRHLYSKYGRKLCKRDYLRLFGKDGTCCACGKRIRAYEMMMRSLDKVFHLDCFKCFTCNKNFCVGDKYVLMENTIFCDNDIPEFRELISDD</sequence>
<dbReference type="Proteomes" id="UP000515135">
    <property type="component" value="Unplaced"/>
</dbReference>
<dbReference type="CDD" id="cd09384">
    <property type="entry name" value="LIM1_LMO2"/>
    <property type="match status" value="1"/>
</dbReference>
<dbReference type="GO" id="GO:0005634">
    <property type="term" value="C:nucleus"/>
    <property type="evidence" value="ECO:0007669"/>
    <property type="project" value="UniProtKB-SubCell"/>
</dbReference>
<dbReference type="GO" id="GO:0045944">
    <property type="term" value="P:positive regulation of transcription by RNA polymerase II"/>
    <property type="evidence" value="ECO:0007669"/>
    <property type="project" value="TreeGrafter"/>
</dbReference>
<evidence type="ECO:0000259" key="10">
    <source>
        <dbReference type="PROSITE" id="PS50023"/>
    </source>
</evidence>
<dbReference type="GO" id="GO:0003713">
    <property type="term" value="F:transcription coactivator activity"/>
    <property type="evidence" value="ECO:0007669"/>
    <property type="project" value="TreeGrafter"/>
</dbReference>
<feature type="domain" description="LIM zinc-binding" evidence="10">
    <location>
        <begin position="97"/>
        <end position="159"/>
    </location>
</feature>
<evidence type="ECO:0000256" key="2">
    <source>
        <dbReference type="ARBA" id="ARBA00022723"/>
    </source>
</evidence>
<gene>
    <name evidence="12" type="primary">LOC109465204</name>
</gene>
<keyword evidence="3" id="KW-0677">Repeat</keyword>
<dbReference type="PANTHER" id="PTHR45787:SF3">
    <property type="entry name" value="RHOMBOTIN-2"/>
    <property type="match status" value="1"/>
</dbReference>
<dbReference type="GO" id="GO:0046872">
    <property type="term" value="F:metal ion binding"/>
    <property type="evidence" value="ECO:0007669"/>
    <property type="project" value="UniProtKB-KW"/>
</dbReference>
<dbReference type="AlphaFoldDB" id="A0A6P4YGL1"/>
<evidence type="ECO:0000256" key="6">
    <source>
        <dbReference type="ARBA" id="ARBA00023242"/>
    </source>
</evidence>
<keyword evidence="6" id="KW-0539">Nucleus</keyword>
<dbReference type="Gene3D" id="2.10.110.10">
    <property type="entry name" value="Cysteine Rich Protein"/>
    <property type="match status" value="2"/>
</dbReference>
<evidence type="ECO:0000256" key="9">
    <source>
        <dbReference type="PROSITE-ProRule" id="PRU00125"/>
    </source>
</evidence>
<dbReference type="SMART" id="SM00132">
    <property type="entry name" value="LIM"/>
    <property type="match status" value="2"/>
</dbReference>
<dbReference type="InterPro" id="IPR050945">
    <property type="entry name" value="LMO_RBTN_TF"/>
</dbReference>
<dbReference type="SUPFAM" id="SSF57716">
    <property type="entry name" value="Glucocorticoid receptor-like (DNA-binding domain)"/>
    <property type="match status" value="3"/>
</dbReference>
<evidence type="ECO:0000256" key="4">
    <source>
        <dbReference type="ARBA" id="ARBA00022833"/>
    </source>
</evidence>
<evidence type="ECO:0000256" key="1">
    <source>
        <dbReference type="ARBA" id="ARBA00004123"/>
    </source>
</evidence>
<dbReference type="KEGG" id="bbel:109465204"/>
<evidence type="ECO:0000313" key="12">
    <source>
        <dbReference type="RefSeq" id="XP_019617912.1"/>
    </source>
</evidence>
<dbReference type="GO" id="GO:0140297">
    <property type="term" value="F:DNA-binding transcription factor binding"/>
    <property type="evidence" value="ECO:0007669"/>
    <property type="project" value="TreeGrafter"/>
</dbReference>